<dbReference type="Proteomes" id="UP000663854">
    <property type="component" value="Unassembled WGS sequence"/>
</dbReference>
<evidence type="ECO:0000313" key="1">
    <source>
        <dbReference type="EMBL" id="CAF1552575.1"/>
    </source>
</evidence>
<dbReference type="Proteomes" id="UP000663870">
    <property type="component" value="Unassembled WGS sequence"/>
</dbReference>
<keyword evidence="4" id="KW-1185">Reference proteome</keyword>
<sequence length="98" mass="11884">MKLKQQSEEQKKYTLFVPCPRFIHQESRDIFKQGFQDLWKKYFGNESQTKHVQIKWIERTTTPLAKSDFLINKQPPLRLLTLSKSEVNKKRYHSMDRL</sequence>
<reference evidence="1" key="1">
    <citation type="submission" date="2021-02" db="EMBL/GenBank/DDBJ databases">
        <authorList>
            <person name="Nowell W R."/>
        </authorList>
    </citation>
    <scope>NUCLEOTIDE SEQUENCE</scope>
</reference>
<dbReference type="EMBL" id="CAJNOH010014149">
    <property type="protein sequence ID" value="CAF1552575.1"/>
    <property type="molecule type" value="Genomic_DNA"/>
</dbReference>
<evidence type="ECO:0000313" key="2">
    <source>
        <dbReference type="EMBL" id="CAF1673858.1"/>
    </source>
</evidence>
<proteinExistence type="predicted"/>
<gene>
    <name evidence="2" type="ORF">JXQ802_LOCUS58041</name>
    <name evidence="1" type="ORF">PYM288_LOCUS41435</name>
</gene>
<dbReference type="AlphaFoldDB" id="A0A815X4R2"/>
<protein>
    <submittedName>
        <fullName evidence="1">Uncharacterized protein</fullName>
    </submittedName>
</protein>
<dbReference type="EMBL" id="CAJNOL010016040">
    <property type="protein sequence ID" value="CAF1673858.1"/>
    <property type="molecule type" value="Genomic_DNA"/>
</dbReference>
<comment type="caution">
    <text evidence="1">The sequence shown here is derived from an EMBL/GenBank/DDBJ whole genome shotgun (WGS) entry which is preliminary data.</text>
</comment>
<evidence type="ECO:0000313" key="3">
    <source>
        <dbReference type="Proteomes" id="UP000663854"/>
    </source>
</evidence>
<name>A0A815X4R2_9BILA</name>
<evidence type="ECO:0000313" key="4">
    <source>
        <dbReference type="Proteomes" id="UP000663870"/>
    </source>
</evidence>
<organism evidence="1 3">
    <name type="scientific">Rotaria sordida</name>
    <dbReference type="NCBI Taxonomy" id="392033"/>
    <lineage>
        <taxon>Eukaryota</taxon>
        <taxon>Metazoa</taxon>
        <taxon>Spiralia</taxon>
        <taxon>Gnathifera</taxon>
        <taxon>Rotifera</taxon>
        <taxon>Eurotatoria</taxon>
        <taxon>Bdelloidea</taxon>
        <taxon>Philodinida</taxon>
        <taxon>Philodinidae</taxon>
        <taxon>Rotaria</taxon>
    </lineage>
</organism>
<accession>A0A815X4R2</accession>